<dbReference type="PANTHER" id="PTHR22744">
    <property type="entry name" value="HELIX LOOP HELIX PROTEIN 21-RELATED"/>
    <property type="match status" value="1"/>
</dbReference>
<dbReference type="InterPro" id="IPR000210">
    <property type="entry name" value="BTB/POZ_dom"/>
</dbReference>
<dbReference type="WBParaSite" id="GPLIN_001397700">
    <property type="protein sequence ID" value="GPLIN_001397700"/>
    <property type="gene ID" value="GPLIN_001397700"/>
</dbReference>
<dbReference type="InterPro" id="IPR008974">
    <property type="entry name" value="TRAF-like"/>
</dbReference>
<dbReference type="Proteomes" id="UP000050741">
    <property type="component" value="Unassembled WGS sequence"/>
</dbReference>
<dbReference type="PROSITE" id="PS50097">
    <property type="entry name" value="BTB"/>
    <property type="match status" value="1"/>
</dbReference>
<dbReference type="AlphaFoldDB" id="A0A183CM71"/>
<dbReference type="InterPro" id="IPR011333">
    <property type="entry name" value="SKP1/BTB/POZ_sf"/>
</dbReference>
<accession>A0A183CM71</accession>
<dbReference type="Gene3D" id="2.60.210.10">
    <property type="entry name" value="Apoptosis, Tumor Necrosis Factor Receptor Associated Protein 2, Chain A"/>
    <property type="match status" value="1"/>
</dbReference>
<reference evidence="2" key="1">
    <citation type="submission" date="2014-05" db="EMBL/GenBank/DDBJ databases">
        <title>The genome and life-stage specific transcriptomes of Globodera pallida elucidate key aspects of plant parasitism by a cyst nematode.</title>
        <authorList>
            <person name="Cotton J.A."/>
            <person name="Lilley C.J."/>
            <person name="Jones L.M."/>
            <person name="Kikuchi T."/>
            <person name="Reid A.J."/>
            <person name="Thorpe P."/>
            <person name="Tsai I.J."/>
            <person name="Beasley H."/>
            <person name="Blok V."/>
            <person name="Cock P.J.A."/>
            <person name="Van den Akker S.E."/>
            <person name="Holroyd N."/>
            <person name="Hunt M."/>
            <person name="Mantelin S."/>
            <person name="Naghra H."/>
            <person name="Pain A."/>
            <person name="Palomares-Rius J.E."/>
            <person name="Zarowiecki M."/>
            <person name="Berriman M."/>
            <person name="Jones J.T."/>
            <person name="Urwin P.E."/>
        </authorList>
    </citation>
    <scope>NUCLEOTIDE SEQUENCE [LARGE SCALE GENOMIC DNA]</scope>
    <source>
        <strain evidence="2">Lindley</strain>
    </source>
</reference>
<dbReference type="SUPFAM" id="SSF49599">
    <property type="entry name" value="TRAF domain-like"/>
    <property type="match status" value="1"/>
</dbReference>
<proteinExistence type="predicted"/>
<dbReference type="SUPFAM" id="SSF54695">
    <property type="entry name" value="POZ domain"/>
    <property type="match status" value="1"/>
</dbReference>
<evidence type="ECO:0000313" key="3">
    <source>
        <dbReference type="WBParaSite" id="GPLIN_001397700"/>
    </source>
</evidence>
<dbReference type="Pfam" id="PF22486">
    <property type="entry name" value="MATH_2"/>
    <property type="match status" value="1"/>
</dbReference>
<dbReference type="InterPro" id="IPR002083">
    <property type="entry name" value="MATH/TRAF_dom"/>
</dbReference>
<dbReference type="Gene3D" id="3.30.710.10">
    <property type="entry name" value="Potassium Channel Kv1.1, Chain A"/>
    <property type="match status" value="1"/>
</dbReference>
<dbReference type="SMART" id="SM00225">
    <property type="entry name" value="BTB"/>
    <property type="match status" value="1"/>
</dbReference>
<name>A0A183CM71_GLOPA</name>
<dbReference type="SMART" id="SM00061">
    <property type="entry name" value="MATH"/>
    <property type="match status" value="1"/>
</dbReference>
<feature type="domain" description="BTB" evidence="1">
    <location>
        <begin position="136"/>
        <end position="204"/>
    </location>
</feature>
<sequence length="302" mass="34708">MPKFKEFSEGRGPKKVLSEPVVYINGLPWKIWIKHLDAYVGIFLHCDGDKTDVAWSCRAACEYSVISCKKGGECLMKRGTLDKFDVYTANCCHGFEEFVRIEKLMDPKNGFYDEKEDTVTFKAEVITEEGMPGVRLEDALRVNGKVVYVNKYLLAGYSTFFRTLFFGENAEEMPKVQIDDLSNAVAYFEQVIFTMYPHNVELDDKCVENVLILANRFLLDSVEKHCVDFLLKKSKKSAICKFRLAHQCGIVDMKKKILEEMTKKDFLIAGKNYFSNLSETDKLGIDERNELKARHKELFGTE</sequence>
<organism evidence="2 3">
    <name type="scientific">Globodera pallida</name>
    <name type="common">Potato cyst nematode worm</name>
    <name type="synonym">Heterodera pallida</name>
    <dbReference type="NCBI Taxonomy" id="36090"/>
    <lineage>
        <taxon>Eukaryota</taxon>
        <taxon>Metazoa</taxon>
        <taxon>Ecdysozoa</taxon>
        <taxon>Nematoda</taxon>
        <taxon>Chromadorea</taxon>
        <taxon>Rhabditida</taxon>
        <taxon>Tylenchina</taxon>
        <taxon>Tylenchomorpha</taxon>
        <taxon>Tylenchoidea</taxon>
        <taxon>Heteroderidae</taxon>
        <taxon>Heteroderinae</taxon>
        <taxon>Globodera</taxon>
    </lineage>
</organism>
<protein>
    <submittedName>
        <fullName evidence="3">BTB domain-containing protein</fullName>
    </submittedName>
</protein>
<dbReference type="PANTHER" id="PTHR22744:SF14">
    <property type="entry name" value="BTB DOMAIN-CONTAINING PROTEIN-RELATED"/>
    <property type="match status" value="1"/>
</dbReference>
<dbReference type="Pfam" id="PF00651">
    <property type="entry name" value="BTB"/>
    <property type="match status" value="1"/>
</dbReference>
<evidence type="ECO:0000259" key="1">
    <source>
        <dbReference type="PROSITE" id="PS50097"/>
    </source>
</evidence>
<keyword evidence="2" id="KW-1185">Reference proteome</keyword>
<reference evidence="3" key="2">
    <citation type="submission" date="2016-06" db="UniProtKB">
        <authorList>
            <consortium name="WormBaseParasite"/>
        </authorList>
    </citation>
    <scope>IDENTIFICATION</scope>
</reference>
<evidence type="ECO:0000313" key="2">
    <source>
        <dbReference type="Proteomes" id="UP000050741"/>
    </source>
</evidence>